<dbReference type="RefSeq" id="WP_380715684.1">
    <property type="nucleotide sequence ID" value="NZ_JBHSGI010000002.1"/>
</dbReference>
<name>A0ABV9KC64_9RHOB</name>
<organism evidence="3 4">
    <name type="scientific">Seohaeicola nanhaiensis</name>
    <dbReference type="NCBI Taxonomy" id="1387282"/>
    <lineage>
        <taxon>Bacteria</taxon>
        <taxon>Pseudomonadati</taxon>
        <taxon>Pseudomonadota</taxon>
        <taxon>Alphaproteobacteria</taxon>
        <taxon>Rhodobacterales</taxon>
        <taxon>Roseobacteraceae</taxon>
        <taxon>Seohaeicola</taxon>
    </lineage>
</organism>
<dbReference type="InterPro" id="IPR045063">
    <property type="entry name" value="Dynamin_N"/>
</dbReference>
<dbReference type="InterPro" id="IPR027417">
    <property type="entry name" value="P-loop_NTPase"/>
</dbReference>
<sequence length="306" mass="33451">MSQATGQKNGELRKPRLALMGEFSAGKSTLSNLLLGCDPLPTRVTATRLPPVWMSHGDEAAFAIGHDGQQAPIELADIDQVDLAETRLIRVFLRSELLELCDLIDMPGISDPNMSPEVWRSVFDLADSVIWCTHATQAWRQSEAATWENLRALTRGDNLLLITQFDKLIAERDRARVLARVRKETDGQFSAVYPVSLMRALKAGDDVEAWAASGAAAFTNHLVELLLAQAPEDDGGLARLDLPRADDVKAGDAIGSSNADDDPDSEAGMQFDALPDADRVMPKRVQARGNGQRTERLPNRHDGAYV</sequence>
<proteinExistence type="predicted"/>
<evidence type="ECO:0000259" key="2">
    <source>
        <dbReference type="Pfam" id="PF00350"/>
    </source>
</evidence>
<keyword evidence="4" id="KW-1185">Reference proteome</keyword>
<evidence type="ECO:0000313" key="4">
    <source>
        <dbReference type="Proteomes" id="UP001595973"/>
    </source>
</evidence>
<evidence type="ECO:0000313" key="3">
    <source>
        <dbReference type="EMBL" id="MFC4667479.1"/>
    </source>
</evidence>
<comment type="caution">
    <text evidence="3">The sequence shown here is derived from an EMBL/GenBank/DDBJ whole genome shotgun (WGS) entry which is preliminary data.</text>
</comment>
<protein>
    <submittedName>
        <fullName evidence="3">Dynamin family protein</fullName>
    </submittedName>
</protein>
<dbReference type="Proteomes" id="UP001595973">
    <property type="component" value="Unassembled WGS sequence"/>
</dbReference>
<feature type="compositionally biased region" description="Basic and acidic residues" evidence="1">
    <location>
        <begin position="293"/>
        <end position="306"/>
    </location>
</feature>
<evidence type="ECO:0000256" key="1">
    <source>
        <dbReference type="SAM" id="MobiDB-lite"/>
    </source>
</evidence>
<dbReference type="SUPFAM" id="SSF52540">
    <property type="entry name" value="P-loop containing nucleoside triphosphate hydrolases"/>
    <property type="match status" value="1"/>
</dbReference>
<feature type="region of interest" description="Disordered" evidence="1">
    <location>
        <begin position="249"/>
        <end position="306"/>
    </location>
</feature>
<feature type="domain" description="Dynamin N-terminal" evidence="2">
    <location>
        <begin position="18"/>
        <end position="148"/>
    </location>
</feature>
<dbReference type="EMBL" id="JBHSGI010000002">
    <property type="protein sequence ID" value="MFC4667479.1"/>
    <property type="molecule type" value="Genomic_DNA"/>
</dbReference>
<dbReference type="Gene3D" id="3.40.50.300">
    <property type="entry name" value="P-loop containing nucleotide triphosphate hydrolases"/>
    <property type="match status" value="1"/>
</dbReference>
<reference evidence="4" key="1">
    <citation type="journal article" date="2019" name="Int. J. Syst. Evol. Microbiol.">
        <title>The Global Catalogue of Microorganisms (GCM) 10K type strain sequencing project: providing services to taxonomists for standard genome sequencing and annotation.</title>
        <authorList>
            <consortium name="The Broad Institute Genomics Platform"/>
            <consortium name="The Broad Institute Genome Sequencing Center for Infectious Disease"/>
            <person name="Wu L."/>
            <person name="Ma J."/>
        </authorList>
    </citation>
    <scope>NUCLEOTIDE SEQUENCE [LARGE SCALE GENOMIC DNA]</scope>
    <source>
        <strain evidence="4">CGMCC 4.7283</strain>
    </source>
</reference>
<dbReference type="Pfam" id="PF00350">
    <property type="entry name" value="Dynamin_N"/>
    <property type="match status" value="1"/>
</dbReference>
<accession>A0ABV9KC64</accession>
<gene>
    <name evidence="3" type="ORF">ACFO5X_02830</name>
</gene>